<accession>A0A4U1IGT1</accession>
<dbReference type="PROSITE" id="PS51257">
    <property type="entry name" value="PROKAR_LIPOPROTEIN"/>
    <property type="match status" value="1"/>
</dbReference>
<dbReference type="AlphaFoldDB" id="A0A4U1IGT1"/>
<feature type="signal peptide" evidence="1">
    <location>
        <begin position="1"/>
        <end position="33"/>
    </location>
</feature>
<gene>
    <name evidence="2" type="ORF">E8A74_50055</name>
</gene>
<evidence type="ECO:0008006" key="4">
    <source>
        <dbReference type="Google" id="ProtNLM"/>
    </source>
</evidence>
<organism evidence="2 3">
    <name type="scientific">Polyangium fumosum</name>
    <dbReference type="NCBI Taxonomy" id="889272"/>
    <lineage>
        <taxon>Bacteria</taxon>
        <taxon>Pseudomonadati</taxon>
        <taxon>Myxococcota</taxon>
        <taxon>Polyangia</taxon>
        <taxon>Polyangiales</taxon>
        <taxon>Polyangiaceae</taxon>
        <taxon>Polyangium</taxon>
    </lineage>
</organism>
<dbReference type="EMBL" id="SSMQ01000130">
    <property type="protein sequence ID" value="TKC93009.1"/>
    <property type="molecule type" value="Genomic_DNA"/>
</dbReference>
<name>A0A4U1IGT1_9BACT</name>
<keyword evidence="1" id="KW-0732">Signal</keyword>
<evidence type="ECO:0000256" key="1">
    <source>
        <dbReference type="SAM" id="SignalP"/>
    </source>
</evidence>
<proteinExistence type="predicted"/>
<comment type="caution">
    <text evidence="2">The sequence shown here is derived from an EMBL/GenBank/DDBJ whole genome shotgun (WGS) entry which is preliminary data.</text>
</comment>
<keyword evidence="3" id="KW-1185">Reference proteome</keyword>
<dbReference type="Proteomes" id="UP000309215">
    <property type="component" value="Unassembled WGS sequence"/>
</dbReference>
<evidence type="ECO:0000313" key="3">
    <source>
        <dbReference type="Proteomes" id="UP000309215"/>
    </source>
</evidence>
<evidence type="ECO:0000313" key="2">
    <source>
        <dbReference type="EMBL" id="TKC93009.1"/>
    </source>
</evidence>
<protein>
    <recommendedName>
        <fullName evidence="4">Lipoprotein</fullName>
    </recommendedName>
</protein>
<dbReference type="OrthoDB" id="9825631at2"/>
<reference evidence="2 3" key="1">
    <citation type="submission" date="2019-04" db="EMBL/GenBank/DDBJ databases">
        <authorList>
            <person name="Li Y."/>
            <person name="Wang J."/>
        </authorList>
    </citation>
    <scope>NUCLEOTIDE SEQUENCE [LARGE SCALE GENOMIC DNA]</scope>
    <source>
        <strain evidence="2 3">DSM 14668</strain>
    </source>
</reference>
<feature type="chain" id="PRO_5021015299" description="Lipoprotein" evidence="1">
    <location>
        <begin position="34"/>
        <end position="277"/>
    </location>
</feature>
<sequence>MKHTISTRRTGLLGPLFLLLACAGQLGCGALVAAMTDSNGADTDEGKAWRADFAKMYNATVEASKKDFDSMEAYFNALVTAQACSDASHGTFEEGWTVDTVEGPLKVEDAEQKCGKMRDAIRKKGTTEEACGYASLYVRAGEQYPGTEWTTTLMPLRNIGSMSAQRFDGARQIVPCDRMPAKGNKPAPIWKKDHIEKAEWICEKGSIIVYDSTDWEIETNTQDGQQYLVRHLDGVCWYPKAPVGEAFDVPPPCRDDGTPPNNETFSCLTKAGKLVLK</sequence>
<dbReference type="RefSeq" id="WP_136936306.1">
    <property type="nucleotide sequence ID" value="NZ_SSMQ01000130.1"/>
</dbReference>